<keyword evidence="1" id="KW-1133">Transmembrane helix</keyword>
<accession>A0AAE3AE86</accession>
<dbReference type="AlphaFoldDB" id="A0AAE3AE86"/>
<keyword evidence="3" id="KW-1185">Reference proteome</keyword>
<sequence>MYLYPENLTARPMLWLWTLRDVAWIGTGLLLSVLALTQTGSMIPLVITAALAFLCIRHGGISMLDFLRYAAAFFFFGQQYYVWRESA</sequence>
<feature type="transmembrane region" description="Helical" evidence="1">
    <location>
        <begin position="22"/>
        <end position="54"/>
    </location>
</feature>
<name>A0AAE3AE86_9FIRM</name>
<dbReference type="EMBL" id="JAJEPW010000009">
    <property type="protein sequence ID" value="MCC2128845.1"/>
    <property type="molecule type" value="Genomic_DNA"/>
</dbReference>
<reference evidence="2" key="1">
    <citation type="submission" date="2021-10" db="EMBL/GenBank/DDBJ databases">
        <title>Anaerobic single-cell dispensing facilitates the cultivation of human gut bacteria.</title>
        <authorList>
            <person name="Afrizal A."/>
        </authorList>
    </citation>
    <scope>NUCLEOTIDE SEQUENCE</scope>
    <source>
        <strain evidence="2">CLA-AA-H272</strain>
    </source>
</reference>
<comment type="caution">
    <text evidence="2">The sequence shown here is derived from an EMBL/GenBank/DDBJ whole genome shotgun (WGS) entry which is preliminary data.</text>
</comment>
<evidence type="ECO:0000256" key="1">
    <source>
        <dbReference type="SAM" id="Phobius"/>
    </source>
</evidence>
<gene>
    <name evidence="2" type="ORF">LKD37_04815</name>
</gene>
<dbReference type="RefSeq" id="WP_302928146.1">
    <property type="nucleotide sequence ID" value="NZ_JAJEPW010000009.1"/>
</dbReference>
<keyword evidence="1" id="KW-0472">Membrane</keyword>
<keyword evidence="1" id="KW-0812">Transmembrane</keyword>
<organism evidence="2 3">
    <name type="scientific">Brotocaccenecus cirricatena</name>
    <dbReference type="NCBI Taxonomy" id="3064195"/>
    <lineage>
        <taxon>Bacteria</taxon>
        <taxon>Bacillati</taxon>
        <taxon>Bacillota</taxon>
        <taxon>Clostridia</taxon>
        <taxon>Eubacteriales</taxon>
        <taxon>Oscillospiraceae</taxon>
        <taxon>Brotocaccenecus</taxon>
    </lineage>
</organism>
<dbReference type="Proteomes" id="UP001199319">
    <property type="component" value="Unassembled WGS sequence"/>
</dbReference>
<evidence type="ECO:0000313" key="3">
    <source>
        <dbReference type="Proteomes" id="UP001199319"/>
    </source>
</evidence>
<proteinExistence type="predicted"/>
<evidence type="ECO:0000313" key="2">
    <source>
        <dbReference type="EMBL" id="MCC2128845.1"/>
    </source>
</evidence>
<protein>
    <submittedName>
        <fullName evidence="2">Uncharacterized protein</fullName>
    </submittedName>
</protein>